<keyword evidence="5" id="KW-1185">Reference proteome</keyword>
<dbReference type="Pfam" id="PF00823">
    <property type="entry name" value="PPE"/>
    <property type="match status" value="1"/>
</dbReference>
<dbReference type="Gene3D" id="1.20.1260.20">
    <property type="entry name" value="PPE superfamily"/>
    <property type="match status" value="1"/>
</dbReference>
<organism evidence="4 5">
    <name type="scientific">Amycolatopsis iheyensis</name>
    <dbReference type="NCBI Taxonomy" id="2945988"/>
    <lineage>
        <taxon>Bacteria</taxon>
        <taxon>Bacillati</taxon>
        <taxon>Actinomycetota</taxon>
        <taxon>Actinomycetes</taxon>
        <taxon>Pseudonocardiales</taxon>
        <taxon>Pseudonocardiaceae</taxon>
        <taxon>Amycolatopsis</taxon>
    </lineage>
</organism>
<feature type="region of interest" description="Disordered" evidence="2">
    <location>
        <begin position="327"/>
        <end position="360"/>
    </location>
</feature>
<protein>
    <submittedName>
        <fullName evidence="4">PPE domain-containing protein</fullName>
    </submittedName>
</protein>
<feature type="region of interest" description="Disordered" evidence="2">
    <location>
        <begin position="212"/>
        <end position="263"/>
    </location>
</feature>
<reference evidence="4" key="1">
    <citation type="submission" date="2022-06" db="EMBL/GenBank/DDBJ databases">
        <title>Amycolatopsis iheyaensis sp. nov., a new species of the genus Amycolatopsis isolated from soil in Iheya island, Japan.</title>
        <authorList>
            <person name="Ngamcharungchit C."/>
            <person name="Kanto H."/>
            <person name="Take A."/>
            <person name="Intra B."/>
            <person name="Matsumoto A."/>
            <person name="Panbangred W."/>
            <person name="Inahashi Y."/>
        </authorList>
    </citation>
    <scope>NUCLEOTIDE SEQUENCE</scope>
    <source>
        <strain evidence="4">OK19-0408</strain>
    </source>
</reference>
<dbReference type="SUPFAM" id="SSF140459">
    <property type="entry name" value="PE/PPE dimer-like"/>
    <property type="match status" value="1"/>
</dbReference>
<evidence type="ECO:0000256" key="2">
    <source>
        <dbReference type="SAM" id="MobiDB-lite"/>
    </source>
</evidence>
<comment type="caution">
    <text evidence="4">The sequence shown here is derived from an EMBL/GenBank/DDBJ whole genome shotgun (WGS) entry which is preliminary data.</text>
</comment>
<evidence type="ECO:0000313" key="5">
    <source>
        <dbReference type="Proteomes" id="UP001144096"/>
    </source>
</evidence>
<evidence type="ECO:0000313" key="4">
    <source>
        <dbReference type="EMBL" id="MCR6483748.1"/>
    </source>
</evidence>
<sequence length="384" mass="40626">MPEFHSTHHRPTARERAKAKRVRREKAANSREAAFGRIHWDSYDHRELWDMIHSAETRKLGAQAHQWGELAQGVDTATGDVHALVQKLLLSWRGPSAAQAADSVQRLTGWASTAGENAWHIGDGLHTYTSAIDEAQKRMPEPVHYWAERWFQEGYAVKRLDGPEGTYMLDELLDDKLPTKKQADQAKAAAVRVMEQYESASHDVRHRLPPAFDAAPQVSAPNSDVVVPREPRPPVTPVVPHDPEPPVGNEPGQGPDDSTSTASALLPTFTGAGLPGGLDGVIGAGTSSGPGGGFGGVAGVPGAAASGSGTLGEGGRAGTGRFGTSAAGFGPGASAGRGSGAGYGMYPPGQGARREEDTEHRDKYANGYDLLDDLPPAYPPVFGE</sequence>
<dbReference type="Proteomes" id="UP001144096">
    <property type="component" value="Unassembled WGS sequence"/>
</dbReference>
<dbReference type="EMBL" id="JAMXQV010000006">
    <property type="protein sequence ID" value="MCR6483748.1"/>
    <property type="molecule type" value="Genomic_DNA"/>
</dbReference>
<feature type="region of interest" description="Disordered" evidence="2">
    <location>
        <begin position="1"/>
        <end position="28"/>
    </location>
</feature>
<gene>
    <name evidence="4" type="ORF">M8542_13060</name>
</gene>
<proteinExistence type="inferred from homology"/>
<evidence type="ECO:0000256" key="1">
    <source>
        <dbReference type="ARBA" id="ARBA00010652"/>
    </source>
</evidence>
<name>A0A9X2NA20_9PSEU</name>
<feature type="compositionally biased region" description="Basic residues" evidence="2">
    <location>
        <begin position="7"/>
        <end position="24"/>
    </location>
</feature>
<evidence type="ECO:0000259" key="3">
    <source>
        <dbReference type="Pfam" id="PF00823"/>
    </source>
</evidence>
<accession>A0A9X2NA20</accession>
<comment type="similarity">
    <text evidence="1">Belongs to the mycobacterial PPE family.</text>
</comment>
<dbReference type="InterPro" id="IPR038332">
    <property type="entry name" value="PPE_sf"/>
</dbReference>
<dbReference type="AlphaFoldDB" id="A0A9X2NA20"/>
<dbReference type="RefSeq" id="WP_257920380.1">
    <property type="nucleotide sequence ID" value="NZ_JAMXQV010000006.1"/>
</dbReference>
<feature type="compositionally biased region" description="Gly residues" evidence="2">
    <location>
        <begin position="329"/>
        <end position="343"/>
    </location>
</feature>
<feature type="domain" description="PPE" evidence="3">
    <location>
        <begin position="53"/>
        <end position="205"/>
    </location>
</feature>
<dbReference type="InterPro" id="IPR000030">
    <property type="entry name" value="PPE_dom"/>
</dbReference>